<dbReference type="HOGENOM" id="CLU_609336_0_0_7"/>
<dbReference type="KEGG" id="ppd:Ppro_2371"/>
<dbReference type="RefSeq" id="WP_011736233.1">
    <property type="nucleotide sequence ID" value="NC_008609.1"/>
</dbReference>
<organism evidence="1 2">
    <name type="scientific">Pelobacter propionicus (strain DSM 2379 / NBRC 103807 / OttBd1)</name>
    <dbReference type="NCBI Taxonomy" id="338966"/>
    <lineage>
        <taxon>Bacteria</taxon>
        <taxon>Pseudomonadati</taxon>
        <taxon>Thermodesulfobacteriota</taxon>
        <taxon>Desulfuromonadia</taxon>
        <taxon>Desulfuromonadales</taxon>
        <taxon>Desulfuromonadaceae</taxon>
        <taxon>Pelobacter</taxon>
    </lineage>
</organism>
<dbReference type="STRING" id="338966.Ppro_2371"/>
<dbReference type="InterPro" id="IPR001343">
    <property type="entry name" value="Hemolysn_Ca-bd"/>
</dbReference>
<dbReference type="InterPro" id="IPR011049">
    <property type="entry name" value="Serralysin-like_metalloprot_C"/>
</dbReference>
<evidence type="ECO:0000313" key="1">
    <source>
        <dbReference type="EMBL" id="ABK99977.1"/>
    </source>
</evidence>
<evidence type="ECO:0008006" key="3">
    <source>
        <dbReference type="Google" id="ProtNLM"/>
    </source>
</evidence>
<accession>A1ARK7</accession>
<dbReference type="GO" id="GO:0005509">
    <property type="term" value="F:calcium ion binding"/>
    <property type="evidence" value="ECO:0007669"/>
    <property type="project" value="InterPro"/>
</dbReference>
<dbReference type="PRINTS" id="PR00313">
    <property type="entry name" value="CABNDNGRPT"/>
</dbReference>
<dbReference type="EMBL" id="CP000482">
    <property type="protein sequence ID" value="ABK99977.1"/>
    <property type="molecule type" value="Genomic_DNA"/>
</dbReference>
<reference evidence="1 2" key="1">
    <citation type="submission" date="2006-10" db="EMBL/GenBank/DDBJ databases">
        <title>Complete sequence of chromosome of Pelobacter propionicus DSM 2379.</title>
        <authorList>
            <consortium name="US DOE Joint Genome Institute"/>
            <person name="Copeland A."/>
            <person name="Lucas S."/>
            <person name="Lapidus A."/>
            <person name="Barry K."/>
            <person name="Detter J.C."/>
            <person name="Glavina del Rio T."/>
            <person name="Hammon N."/>
            <person name="Israni S."/>
            <person name="Dalin E."/>
            <person name="Tice H."/>
            <person name="Pitluck S."/>
            <person name="Saunders E."/>
            <person name="Brettin T."/>
            <person name="Bruce D."/>
            <person name="Han C."/>
            <person name="Tapia R."/>
            <person name="Schmutz J."/>
            <person name="Larimer F."/>
            <person name="Land M."/>
            <person name="Hauser L."/>
            <person name="Kyrpides N."/>
            <person name="Kim E."/>
            <person name="Lovley D."/>
            <person name="Richardson P."/>
        </authorList>
    </citation>
    <scope>NUCLEOTIDE SEQUENCE [LARGE SCALE GENOMIC DNA]</scope>
    <source>
        <strain evidence="2">DSM 2379 / NBRC 103807 / OttBd1</strain>
    </source>
</reference>
<dbReference type="Proteomes" id="UP000006732">
    <property type="component" value="Chromosome"/>
</dbReference>
<protein>
    <recommendedName>
        <fullName evidence="3">Hemolysin-type calcium-binding region</fullName>
    </recommendedName>
</protein>
<dbReference type="SUPFAM" id="SSF51120">
    <property type="entry name" value="beta-Roll"/>
    <property type="match status" value="1"/>
</dbReference>
<dbReference type="Pfam" id="PF00353">
    <property type="entry name" value="HemolysinCabind"/>
    <property type="match status" value="1"/>
</dbReference>
<dbReference type="eggNOG" id="COG2931">
    <property type="taxonomic scope" value="Bacteria"/>
</dbReference>
<dbReference type="Gene3D" id="3.40.50.1820">
    <property type="entry name" value="alpha/beta hydrolase"/>
    <property type="match status" value="1"/>
</dbReference>
<gene>
    <name evidence="1" type="ordered locus">Ppro_2371</name>
</gene>
<proteinExistence type="predicted"/>
<keyword evidence="2" id="KW-1185">Reference proteome</keyword>
<dbReference type="AlphaFoldDB" id="A1ARK7"/>
<dbReference type="PROSITE" id="PS00330">
    <property type="entry name" value="HEMOLYSIN_CALCIUM"/>
    <property type="match status" value="2"/>
</dbReference>
<dbReference type="OrthoDB" id="5405960at2"/>
<dbReference type="SUPFAM" id="SSF53474">
    <property type="entry name" value="alpha/beta-Hydrolases"/>
    <property type="match status" value="1"/>
</dbReference>
<evidence type="ECO:0000313" key="2">
    <source>
        <dbReference type="Proteomes" id="UP000006732"/>
    </source>
</evidence>
<sequence length="510" mass="54212">MSQLSELSKQSDLAFATYAVFDGTNTNRDALKKAGMTETQATIFLSKYKIIAQCPEDITGSSATVFEEISTGKRYLAVRGTESVGDLIVDGILALGFPSYCNPQFTRLCGQVSQWLANGTLSSGFSVTGHSLGGYLAVAIGTWFSGQANGVYTYNAPGLGSLVGNALDAFRAAFGLSNLTLVNGITNVRGTAGISLISGIGTQLSPPLCVETESSLNPVANHSIVGLTDSLAIANLFSKLDPSIDLATVNTILQSVSNTSGSTLEAALDSIRKLLGQTDTTPNNNRIQFYTNIYTLQNNSTFTALQGNVTIISLENKTVDTIINAASANNVANGIPQAYRYALKMLNPFIVAGADYSQFNLNGELDLYDQATGKGLSESWISDRAQMLSWMIQANTQDISTLPAITGDGLATIYSDWTSGKEVILRNDPIQSQHKVIFGRDSDQRDLIMGDNFSDRLYGGGGDDIIVGGKGDDYLEGGAGNDSYFINTGDGTDTIEDKQGDNTFFVNGNI</sequence>
<dbReference type="InterPro" id="IPR029058">
    <property type="entry name" value="AB_hydrolase_fold"/>
</dbReference>
<name>A1ARK7_PELPD</name>
<dbReference type="Gene3D" id="2.150.10.10">
    <property type="entry name" value="Serralysin-like metalloprotease, C-terminal"/>
    <property type="match status" value="1"/>
</dbReference>
<dbReference type="InterPro" id="IPR018511">
    <property type="entry name" value="Hemolysin-typ_Ca-bd_CS"/>
</dbReference>